<name>A0A383TU61_9FLAO</name>
<evidence type="ECO:0000256" key="5">
    <source>
        <dbReference type="ARBA" id="ARBA00031445"/>
    </source>
</evidence>
<dbReference type="Gene3D" id="3.40.50.2000">
    <property type="entry name" value="Glycogen Phosphorylase B"/>
    <property type="match status" value="1"/>
</dbReference>
<evidence type="ECO:0000256" key="2">
    <source>
        <dbReference type="ARBA" id="ARBA00012621"/>
    </source>
</evidence>
<comment type="function">
    <text evidence="8">Involved in lipopolysaccharide (LPS) biosynthesis. Catalyzes the transfer of 3-deoxy-D-manno-octulosonate (Kdo) residue(s) from CMP-Kdo to lipid IV(A), the tetraacyldisaccharide-1,4'-bisphosphate precursor of lipid A.</text>
</comment>
<keyword evidence="11" id="KW-1185">Reference proteome</keyword>
<dbReference type="InterPro" id="IPR007507">
    <property type="entry name" value="Glycos_transf_N"/>
</dbReference>
<keyword evidence="10" id="KW-0328">Glycosyltransferase</keyword>
<dbReference type="GO" id="GO:0009245">
    <property type="term" value="P:lipid A biosynthetic process"/>
    <property type="evidence" value="ECO:0007669"/>
    <property type="project" value="TreeGrafter"/>
</dbReference>
<keyword evidence="4 8" id="KW-0808">Transferase</keyword>
<proteinExistence type="inferred from homology"/>
<evidence type="ECO:0000256" key="8">
    <source>
        <dbReference type="RuleBase" id="RU365103"/>
    </source>
</evidence>
<dbReference type="RefSeq" id="WP_119058772.1">
    <property type="nucleotide sequence ID" value="NZ_UNSC01000001.1"/>
</dbReference>
<evidence type="ECO:0000259" key="9">
    <source>
        <dbReference type="Pfam" id="PF04413"/>
    </source>
</evidence>
<accession>A0A383TU61</accession>
<reference evidence="10 11" key="1">
    <citation type="submission" date="2018-09" db="EMBL/GenBank/DDBJ databases">
        <authorList>
            <consortium name="Pathogen Informatics"/>
        </authorList>
    </citation>
    <scope>NUCLEOTIDE SEQUENCE [LARGE SCALE GENOMIC DNA]</scope>
    <source>
        <strain evidence="10 11">OH-22767</strain>
    </source>
</reference>
<comment type="similarity">
    <text evidence="8">Belongs to the glycosyltransferase group 1 family.</text>
</comment>
<feature type="domain" description="3-deoxy-D-manno-octulosonic-acid transferase N-terminal" evidence="9">
    <location>
        <begin position="38"/>
        <end position="205"/>
    </location>
</feature>
<dbReference type="UniPathway" id="UPA00958"/>
<comment type="catalytic activity">
    <reaction evidence="6 8">
        <text>lipid IVA (E. coli) + CMP-3-deoxy-beta-D-manno-octulosonate = alpha-Kdo-(2-&gt;6)-lipid IVA (E. coli) + CMP + H(+)</text>
        <dbReference type="Rhea" id="RHEA:28066"/>
        <dbReference type="ChEBI" id="CHEBI:15378"/>
        <dbReference type="ChEBI" id="CHEBI:58603"/>
        <dbReference type="ChEBI" id="CHEBI:60364"/>
        <dbReference type="ChEBI" id="CHEBI:60377"/>
        <dbReference type="ChEBI" id="CHEBI:85987"/>
        <dbReference type="EC" id="2.4.99.12"/>
    </reaction>
</comment>
<keyword evidence="8" id="KW-1003">Cell membrane</keyword>
<dbReference type="Proteomes" id="UP000262142">
    <property type="component" value="Unassembled WGS sequence"/>
</dbReference>
<evidence type="ECO:0000256" key="4">
    <source>
        <dbReference type="ARBA" id="ARBA00022679"/>
    </source>
</evidence>
<dbReference type="InterPro" id="IPR039901">
    <property type="entry name" value="Kdotransferase"/>
</dbReference>
<dbReference type="InterPro" id="IPR038107">
    <property type="entry name" value="Glycos_transf_N_sf"/>
</dbReference>
<dbReference type="GO" id="GO:0043842">
    <property type="term" value="F:Kdo transferase activity"/>
    <property type="evidence" value="ECO:0007669"/>
    <property type="project" value="UniProtKB-EC"/>
</dbReference>
<dbReference type="PANTHER" id="PTHR42755">
    <property type="entry name" value="3-DEOXY-MANNO-OCTULOSONATE CYTIDYLYLTRANSFERASE"/>
    <property type="match status" value="1"/>
</dbReference>
<comment type="pathway">
    <text evidence="1 8">Bacterial outer membrane biogenesis; LPS core biosynthesis.</text>
</comment>
<dbReference type="GO" id="GO:0009244">
    <property type="term" value="P:lipopolysaccharide core region biosynthetic process"/>
    <property type="evidence" value="ECO:0007669"/>
    <property type="project" value="UniProtKB-UniRule"/>
</dbReference>
<evidence type="ECO:0000256" key="1">
    <source>
        <dbReference type="ARBA" id="ARBA00004713"/>
    </source>
</evidence>
<dbReference type="OrthoDB" id="9789797at2"/>
<dbReference type="Pfam" id="PF04413">
    <property type="entry name" value="Glycos_transf_N"/>
    <property type="match status" value="1"/>
</dbReference>
<dbReference type="Gene3D" id="3.40.50.11720">
    <property type="entry name" value="3-Deoxy-D-manno-octulosonic-acid transferase, N-terminal domain"/>
    <property type="match status" value="1"/>
</dbReference>
<gene>
    <name evidence="10" type="primary">waaA</name>
    <name evidence="10" type="ORF">SAMEA104719789_00187</name>
</gene>
<dbReference type="EMBL" id="UNSC01000001">
    <property type="protein sequence ID" value="SZD71095.1"/>
    <property type="molecule type" value="Genomic_DNA"/>
</dbReference>
<dbReference type="PANTHER" id="PTHR42755:SF1">
    <property type="entry name" value="3-DEOXY-D-MANNO-OCTULOSONIC ACID TRANSFERASE, MITOCHONDRIAL-RELATED"/>
    <property type="match status" value="1"/>
</dbReference>
<dbReference type="GO" id="GO:0005886">
    <property type="term" value="C:plasma membrane"/>
    <property type="evidence" value="ECO:0007669"/>
    <property type="project" value="UniProtKB-SubCell"/>
</dbReference>
<evidence type="ECO:0000256" key="6">
    <source>
        <dbReference type="ARBA" id="ARBA00049183"/>
    </source>
</evidence>
<feature type="active site" description="Proton acceptor" evidence="7">
    <location>
        <position position="58"/>
    </location>
</feature>
<evidence type="ECO:0000313" key="11">
    <source>
        <dbReference type="Proteomes" id="UP000262142"/>
    </source>
</evidence>
<comment type="subcellular location">
    <subcellularLocation>
        <location evidence="8">Cell membrane</location>
    </subcellularLocation>
</comment>
<keyword evidence="8" id="KW-0472">Membrane</keyword>
<sequence length="409" mass="47916">MNFLYQIFIQLFCFGYWLSSFFSEKAKKGWQGRREQKKIIKALEKEEFIWMHCSSVGEFEQGRPVLEAIKKKYPKCKIALSFFSPSGFELRKNYPKADLVFYLPLDTRANVADLLENFNPKILILVKYDYWINLLKDLKIRKIPVVVISAIFRENQYKNQIFANYFFKALKNYITHFFVQHEKSAQILESYGISDFSVVGDTRFDRVQQIASQKIEIQWLEKFKGLKKILVLGSTWHSDEEVFLNFLRRKLPTDWKAVIVPHEINQQNISHFKEIFGEKVSFYSKNINPETEILVVDALGFLSQIYAYADTAYVGGGFNKSGVHNTLEPAVFGLPTMIGPRHEKFNEVQLLIKNQVVFPIENEQEFEGIFQFIQAQNPDDFKRRSKEVFNQNLGATLKILDFLEENKLL</sequence>
<organism evidence="10 11">
    <name type="scientific">Candidatus Ornithobacterium hominis</name>
    <dbReference type="NCBI Taxonomy" id="2497989"/>
    <lineage>
        <taxon>Bacteria</taxon>
        <taxon>Pseudomonadati</taxon>
        <taxon>Bacteroidota</taxon>
        <taxon>Flavobacteriia</taxon>
        <taxon>Flavobacteriales</taxon>
        <taxon>Weeksellaceae</taxon>
        <taxon>Ornithobacterium</taxon>
    </lineage>
</organism>
<keyword evidence="8" id="KW-0448">Lipopolysaccharide biosynthesis</keyword>
<evidence type="ECO:0000313" key="10">
    <source>
        <dbReference type="EMBL" id="SZD71095.1"/>
    </source>
</evidence>
<dbReference type="SUPFAM" id="SSF53756">
    <property type="entry name" value="UDP-Glycosyltransferase/glycogen phosphorylase"/>
    <property type="match status" value="1"/>
</dbReference>
<protein>
    <recommendedName>
        <fullName evidence="3 8">3-deoxy-D-manno-octulosonic acid transferase</fullName>
        <shortName evidence="8">Kdo transferase</shortName>
        <ecNumber evidence="2 8">2.4.99.12</ecNumber>
    </recommendedName>
    <alternativeName>
        <fullName evidence="5 8">Lipid IV(A) 3-deoxy-D-manno-octulosonic acid transferase</fullName>
    </alternativeName>
</protein>
<evidence type="ECO:0000256" key="7">
    <source>
        <dbReference type="PIRSR" id="PIRSR639901-1"/>
    </source>
</evidence>
<dbReference type="AlphaFoldDB" id="A0A383TU61"/>
<evidence type="ECO:0000256" key="3">
    <source>
        <dbReference type="ARBA" id="ARBA00019077"/>
    </source>
</evidence>
<dbReference type="EC" id="2.4.99.12" evidence="2 8"/>